<evidence type="ECO:0000256" key="10">
    <source>
        <dbReference type="SAM" id="Phobius"/>
    </source>
</evidence>
<dbReference type="EMBL" id="HBFA01003819">
    <property type="protein sequence ID" value="CAD8651309.1"/>
    <property type="molecule type" value="Transcribed_RNA"/>
</dbReference>
<dbReference type="CDD" id="cd15845">
    <property type="entry name" value="SNARE_syntaxin16"/>
    <property type="match status" value="1"/>
</dbReference>
<dbReference type="InterPro" id="IPR045242">
    <property type="entry name" value="Syntaxin"/>
</dbReference>
<dbReference type="InterPro" id="IPR000727">
    <property type="entry name" value="T_SNARE_dom"/>
</dbReference>
<dbReference type="GO" id="GO:0005484">
    <property type="term" value="F:SNAP receptor activity"/>
    <property type="evidence" value="ECO:0007669"/>
    <property type="project" value="TreeGrafter"/>
</dbReference>
<evidence type="ECO:0000256" key="9">
    <source>
        <dbReference type="ARBA" id="ARBA00023136"/>
    </source>
</evidence>
<dbReference type="PANTHER" id="PTHR19957:SF83">
    <property type="entry name" value="SYNTAXIN-16"/>
    <property type="match status" value="1"/>
</dbReference>
<evidence type="ECO:0000256" key="1">
    <source>
        <dbReference type="ARBA" id="ARBA00004409"/>
    </source>
</evidence>
<dbReference type="GO" id="GO:0006886">
    <property type="term" value="P:intracellular protein transport"/>
    <property type="evidence" value="ECO:0007669"/>
    <property type="project" value="TreeGrafter"/>
</dbReference>
<dbReference type="PANTHER" id="PTHR19957">
    <property type="entry name" value="SYNTAXIN"/>
    <property type="match status" value="1"/>
</dbReference>
<gene>
    <name evidence="12" type="ORF">POBO1169_LOCUS1926</name>
</gene>
<feature type="domain" description="T-SNARE coiled-coil homology" evidence="11">
    <location>
        <begin position="203"/>
        <end position="265"/>
    </location>
</feature>
<comment type="subcellular location">
    <subcellularLocation>
        <location evidence="1">Golgi apparatus membrane</location>
        <topology evidence="1">Single-pass type IV membrane protein</topology>
    </subcellularLocation>
</comment>
<keyword evidence="4 10" id="KW-0812">Transmembrane</keyword>
<dbReference type="Pfam" id="PF05739">
    <property type="entry name" value="SNARE"/>
    <property type="match status" value="1"/>
</dbReference>
<dbReference type="SMART" id="SM00397">
    <property type="entry name" value="t_SNARE"/>
    <property type="match status" value="1"/>
</dbReference>
<evidence type="ECO:0000256" key="8">
    <source>
        <dbReference type="ARBA" id="ARBA00023054"/>
    </source>
</evidence>
<name>A0A7S0MVJ0_9CHLO</name>
<evidence type="ECO:0000259" key="11">
    <source>
        <dbReference type="PROSITE" id="PS50192"/>
    </source>
</evidence>
<dbReference type="GO" id="GO:0031201">
    <property type="term" value="C:SNARE complex"/>
    <property type="evidence" value="ECO:0007669"/>
    <property type="project" value="TreeGrafter"/>
</dbReference>
<evidence type="ECO:0000256" key="5">
    <source>
        <dbReference type="ARBA" id="ARBA00022927"/>
    </source>
</evidence>
<feature type="transmembrane region" description="Helical" evidence="10">
    <location>
        <begin position="274"/>
        <end position="298"/>
    </location>
</feature>
<evidence type="ECO:0000256" key="4">
    <source>
        <dbReference type="ARBA" id="ARBA00022692"/>
    </source>
</evidence>
<keyword evidence="7" id="KW-0333">Golgi apparatus</keyword>
<organism evidence="12">
    <name type="scientific">Pyramimonas obovata</name>
    <dbReference type="NCBI Taxonomy" id="1411642"/>
    <lineage>
        <taxon>Eukaryota</taxon>
        <taxon>Viridiplantae</taxon>
        <taxon>Chlorophyta</taxon>
        <taxon>Pyramimonadophyceae</taxon>
        <taxon>Pyramimonadales</taxon>
        <taxon>Pyramimonadaceae</taxon>
        <taxon>Pyramimonas</taxon>
        <taxon>Pyramimonas incertae sedis</taxon>
    </lineage>
</organism>
<evidence type="ECO:0000256" key="7">
    <source>
        <dbReference type="ARBA" id="ARBA00023034"/>
    </source>
</evidence>
<evidence type="ECO:0000256" key="2">
    <source>
        <dbReference type="ARBA" id="ARBA00009063"/>
    </source>
</evidence>
<dbReference type="GO" id="GO:0048278">
    <property type="term" value="P:vesicle docking"/>
    <property type="evidence" value="ECO:0007669"/>
    <property type="project" value="TreeGrafter"/>
</dbReference>
<sequence length="299" mass="33515">MSVGATRNITATFLKYRELARTAAKPFRVDIAVEGESSRLVDARAGAMGASLPPSWVDDSEEVASDMKKIKEKMADLTKLHGRSLLVTFDDSNEDETSIEVMTQEVTRLFKRAEQRLRKLTDGANMSSEEEKVRKNILVAWATELQKLSMDFRKQQKGYLQRVQAQQKPGAGGISLDFDSKAEEEDFDMGFSDHQMTQVTTSDALVRERDHEVTNIVQAINDLAQVMKDLSVLVIDQGSIVDRIDYNCEQVKTKVTEGLTQVVKAEKTQKKGRMILCIMFLLAAVGFMLIVVIVKSILF</sequence>
<dbReference type="PROSITE" id="PS50192">
    <property type="entry name" value="T_SNARE"/>
    <property type="match status" value="1"/>
</dbReference>
<dbReference type="AlphaFoldDB" id="A0A7S0MVJ0"/>
<comment type="similarity">
    <text evidence="2">Belongs to the syntaxin family.</text>
</comment>
<proteinExistence type="inferred from homology"/>
<dbReference type="InterPro" id="IPR006011">
    <property type="entry name" value="Syntaxin_N"/>
</dbReference>
<dbReference type="Gene3D" id="1.20.58.70">
    <property type="match status" value="1"/>
</dbReference>
<evidence type="ECO:0000313" key="12">
    <source>
        <dbReference type="EMBL" id="CAD8651309.1"/>
    </source>
</evidence>
<protein>
    <recommendedName>
        <fullName evidence="11">t-SNARE coiled-coil homology domain-containing protein</fullName>
    </recommendedName>
</protein>
<reference evidence="12" key="1">
    <citation type="submission" date="2021-01" db="EMBL/GenBank/DDBJ databases">
        <authorList>
            <person name="Corre E."/>
            <person name="Pelletier E."/>
            <person name="Niang G."/>
            <person name="Scheremetjew M."/>
            <person name="Finn R."/>
            <person name="Kale V."/>
            <person name="Holt S."/>
            <person name="Cochrane G."/>
            <person name="Meng A."/>
            <person name="Brown T."/>
            <person name="Cohen L."/>
        </authorList>
    </citation>
    <scope>NUCLEOTIDE SEQUENCE</scope>
    <source>
        <strain evidence="12">CCMP722</strain>
    </source>
</reference>
<dbReference type="InterPro" id="IPR010989">
    <property type="entry name" value="SNARE"/>
</dbReference>
<keyword evidence="9 10" id="KW-0472">Membrane</keyword>
<keyword evidence="6 10" id="KW-1133">Transmembrane helix</keyword>
<dbReference type="SUPFAM" id="SSF47661">
    <property type="entry name" value="t-snare proteins"/>
    <property type="match status" value="1"/>
</dbReference>
<dbReference type="GO" id="GO:0006906">
    <property type="term" value="P:vesicle fusion"/>
    <property type="evidence" value="ECO:0007669"/>
    <property type="project" value="TreeGrafter"/>
</dbReference>
<keyword evidence="5" id="KW-0653">Protein transport</keyword>
<evidence type="ECO:0000256" key="6">
    <source>
        <dbReference type="ARBA" id="ARBA00022989"/>
    </source>
</evidence>
<dbReference type="GO" id="GO:0000139">
    <property type="term" value="C:Golgi membrane"/>
    <property type="evidence" value="ECO:0007669"/>
    <property type="project" value="UniProtKB-SubCell"/>
</dbReference>
<accession>A0A7S0MVJ0</accession>
<evidence type="ECO:0000256" key="3">
    <source>
        <dbReference type="ARBA" id="ARBA00022448"/>
    </source>
</evidence>
<keyword evidence="3" id="KW-0813">Transport</keyword>
<keyword evidence="8" id="KW-0175">Coiled coil</keyword>
<dbReference type="GO" id="GO:0000149">
    <property type="term" value="F:SNARE binding"/>
    <property type="evidence" value="ECO:0007669"/>
    <property type="project" value="TreeGrafter"/>
</dbReference>
<dbReference type="SMART" id="SM00503">
    <property type="entry name" value="SynN"/>
    <property type="match status" value="1"/>
</dbReference>